<gene>
    <name evidence="2" type="ORF">ECRASSUSDP1_LOCUS2235</name>
</gene>
<sequence length="459" mass="52505">MMVIKAFNRPEANYNVIEDFEENWKTLPLVDITSSTTECPLGYDNLIEREWPGTVVGCECNGYKRESNVNSQLERNVCSGDRDKQGCVDVYPVDSAPLDKFYSAKICGLREGLNFVETKRPRKIAGETKCPFGHKPCGTGDINQIICVREQERCPINDVQILMNGQAPKPGYEVVPIDSSSGVMLAFTTNYTGLPVIRFKLTEGQVCANPDTDMITEGRIPYKLLNTDNYHSCNQKVSGSYYDTRYDLIGSVNEERLLKDNELYLMLSNMTQYPIEDSSKYTWNLYSNEYNYWNVDCEHHKDIDRESMLSLLDSLISVNKFHIALLIIGLFYTFFFLGIIEIISLFTICDKESRIKRFQVVVFIITMIVLTTMTYLFWFCISTVNEAEESIRQMTESSCSSDYTNMMLKNYGTSFLQSQEPNRIGMVFSVASLVTTVGFFVFEACRRSVYQSFREVIAS</sequence>
<comment type="caution">
    <text evidence="2">The sequence shown here is derived from an EMBL/GenBank/DDBJ whole genome shotgun (WGS) entry which is preliminary data.</text>
</comment>
<evidence type="ECO:0000313" key="2">
    <source>
        <dbReference type="EMBL" id="CAI2360927.1"/>
    </source>
</evidence>
<name>A0AAD1U2B7_EUPCR</name>
<feature type="transmembrane region" description="Helical" evidence="1">
    <location>
        <begin position="424"/>
        <end position="445"/>
    </location>
</feature>
<keyword evidence="1" id="KW-0472">Membrane</keyword>
<dbReference type="Proteomes" id="UP001295684">
    <property type="component" value="Unassembled WGS sequence"/>
</dbReference>
<dbReference type="EMBL" id="CAMPGE010002122">
    <property type="protein sequence ID" value="CAI2360927.1"/>
    <property type="molecule type" value="Genomic_DNA"/>
</dbReference>
<accession>A0AAD1U2B7</accession>
<keyword evidence="1" id="KW-1133">Transmembrane helix</keyword>
<evidence type="ECO:0000256" key="1">
    <source>
        <dbReference type="SAM" id="Phobius"/>
    </source>
</evidence>
<proteinExistence type="predicted"/>
<keyword evidence="3" id="KW-1185">Reference proteome</keyword>
<feature type="transmembrane region" description="Helical" evidence="1">
    <location>
        <begin position="321"/>
        <end position="348"/>
    </location>
</feature>
<keyword evidence="1" id="KW-0812">Transmembrane</keyword>
<evidence type="ECO:0000313" key="3">
    <source>
        <dbReference type="Proteomes" id="UP001295684"/>
    </source>
</evidence>
<reference evidence="2" key="1">
    <citation type="submission" date="2023-07" db="EMBL/GenBank/DDBJ databases">
        <authorList>
            <consortium name="AG Swart"/>
            <person name="Singh M."/>
            <person name="Singh A."/>
            <person name="Seah K."/>
            <person name="Emmerich C."/>
        </authorList>
    </citation>
    <scope>NUCLEOTIDE SEQUENCE</scope>
    <source>
        <strain evidence="2">DP1</strain>
    </source>
</reference>
<dbReference type="AlphaFoldDB" id="A0AAD1U2B7"/>
<feature type="transmembrane region" description="Helical" evidence="1">
    <location>
        <begin position="360"/>
        <end position="384"/>
    </location>
</feature>
<organism evidence="2 3">
    <name type="scientific">Euplotes crassus</name>
    <dbReference type="NCBI Taxonomy" id="5936"/>
    <lineage>
        <taxon>Eukaryota</taxon>
        <taxon>Sar</taxon>
        <taxon>Alveolata</taxon>
        <taxon>Ciliophora</taxon>
        <taxon>Intramacronucleata</taxon>
        <taxon>Spirotrichea</taxon>
        <taxon>Hypotrichia</taxon>
        <taxon>Euplotida</taxon>
        <taxon>Euplotidae</taxon>
        <taxon>Moneuplotes</taxon>
    </lineage>
</organism>
<protein>
    <submittedName>
        <fullName evidence="2">Uncharacterized protein</fullName>
    </submittedName>
</protein>